<dbReference type="Proteomes" id="UP000199307">
    <property type="component" value="Unassembled WGS sequence"/>
</dbReference>
<comment type="caution">
    <text evidence="1">The sequence shown here is derived from an EMBL/GenBank/DDBJ whole genome shotgun (WGS) entry which is preliminary data.</text>
</comment>
<accession>A0ABY0LP16</accession>
<evidence type="ECO:0000313" key="2">
    <source>
        <dbReference type="Proteomes" id="UP000199307"/>
    </source>
</evidence>
<organism evidence="1 2">
    <name type="scientific">Flavobacterium anhuiense</name>
    <dbReference type="NCBI Taxonomy" id="459526"/>
    <lineage>
        <taxon>Bacteria</taxon>
        <taxon>Pseudomonadati</taxon>
        <taxon>Bacteroidota</taxon>
        <taxon>Flavobacteriia</taxon>
        <taxon>Flavobacteriales</taxon>
        <taxon>Flavobacteriaceae</taxon>
        <taxon>Flavobacterium</taxon>
    </lineage>
</organism>
<keyword evidence="2" id="KW-1185">Reference proteome</keyword>
<dbReference type="EMBL" id="FMVC01000003">
    <property type="protein sequence ID" value="SCY45401.1"/>
    <property type="molecule type" value="Genomic_DNA"/>
</dbReference>
<sequence>MEICYNLYRKAEKNPILREMGFKFVTSTGQITTSFLDDLKRLAYYI</sequence>
<proteinExistence type="predicted"/>
<gene>
    <name evidence="1" type="ORF">SAMN02927916_2139</name>
</gene>
<reference evidence="1 2" key="1">
    <citation type="submission" date="2016-10" db="EMBL/GenBank/DDBJ databases">
        <authorList>
            <person name="Varghese N."/>
            <person name="Submissions S."/>
        </authorList>
    </citation>
    <scope>NUCLEOTIDE SEQUENCE [LARGE SCALE GENOMIC DNA]</scope>
    <source>
        <strain evidence="1 2">CGMCC 1.6859</strain>
    </source>
</reference>
<protein>
    <submittedName>
        <fullName evidence="1">Uncharacterized protein</fullName>
    </submittedName>
</protein>
<evidence type="ECO:0000313" key="1">
    <source>
        <dbReference type="EMBL" id="SCY45401.1"/>
    </source>
</evidence>
<name>A0ABY0LP16_9FLAO</name>